<dbReference type="InterPro" id="IPR001650">
    <property type="entry name" value="Helicase_C-like"/>
</dbReference>
<dbReference type="InterPro" id="IPR014001">
    <property type="entry name" value="Helicase_ATP-bd"/>
</dbReference>
<evidence type="ECO:0000259" key="9">
    <source>
        <dbReference type="PROSITE" id="PS51195"/>
    </source>
</evidence>
<dbReference type="GO" id="GO:0005829">
    <property type="term" value="C:cytosol"/>
    <property type="evidence" value="ECO:0007669"/>
    <property type="project" value="TreeGrafter"/>
</dbReference>
<dbReference type="Gene3D" id="3.40.50.300">
    <property type="entry name" value="P-loop containing nucleotide triphosphate hydrolases"/>
    <property type="match status" value="2"/>
</dbReference>
<dbReference type="EMBL" id="DVMV01000039">
    <property type="protein sequence ID" value="HIU45580.1"/>
    <property type="molecule type" value="Genomic_DNA"/>
</dbReference>
<dbReference type="InterPro" id="IPR014014">
    <property type="entry name" value="RNA_helicase_DEAD_Q_motif"/>
</dbReference>
<dbReference type="Proteomes" id="UP000824070">
    <property type="component" value="Unassembled WGS sequence"/>
</dbReference>
<comment type="caution">
    <text evidence="10">The sequence shown here is derived from an EMBL/GenBank/DDBJ whole genome shotgun (WGS) entry which is preliminary data.</text>
</comment>
<dbReference type="PANTHER" id="PTHR47959">
    <property type="entry name" value="ATP-DEPENDENT RNA HELICASE RHLE-RELATED"/>
    <property type="match status" value="1"/>
</dbReference>
<dbReference type="InterPro" id="IPR050079">
    <property type="entry name" value="DEAD_box_RNA_helicase"/>
</dbReference>
<dbReference type="Pfam" id="PF00270">
    <property type="entry name" value="DEAD"/>
    <property type="match status" value="1"/>
</dbReference>
<evidence type="ECO:0000256" key="5">
    <source>
        <dbReference type="ARBA" id="ARBA00038437"/>
    </source>
</evidence>
<dbReference type="AlphaFoldDB" id="A0A9D1LPA7"/>
<proteinExistence type="inferred from homology"/>
<dbReference type="GO" id="GO:0003676">
    <property type="term" value="F:nucleic acid binding"/>
    <property type="evidence" value="ECO:0007669"/>
    <property type="project" value="InterPro"/>
</dbReference>
<feature type="domain" description="DEAD-box RNA helicase Q" evidence="9">
    <location>
        <begin position="2"/>
        <end position="30"/>
    </location>
</feature>
<accession>A0A9D1LPA7</accession>
<protein>
    <submittedName>
        <fullName evidence="10">DEAD/DEAH box helicase</fullName>
    </submittedName>
</protein>
<evidence type="ECO:0000256" key="1">
    <source>
        <dbReference type="ARBA" id="ARBA00022741"/>
    </source>
</evidence>
<evidence type="ECO:0000256" key="6">
    <source>
        <dbReference type="PROSITE-ProRule" id="PRU00552"/>
    </source>
</evidence>
<dbReference type="InterPro" id="IPR044742">
    <property type="entry name" value="DEAD/DEAH_RhlB"/>
</dbReference>
<dbReference type="CDD" id="cd00268">
    <property type="entry name" value="DEADc"/>
    <property type="match status" value="1"/>
</dbReference>
<gene>
    <name evidence="10" type="ORF">IAC52_04715</name>
</gene>
<comment type="similarity">
    <text evidence="5">Belongs to the DEAD box helicase family.</text>
</comment>
<dbReference type="InterPro" id="IPR027417">
    <property type="entry name" value="P-loop_NTPase"/>
</dbReference>
<dbReference type="GO" id="GO:0005524">
    <property type="term" value="F:ATP binding"/>
    <property type="evidence" value="ECO:0007669"/>
    <property type="project" value="UniProtKB-KW"/>
</dbReference>
<dbReference type="SMART" id="SM00487">
    <property type="entry name" value="DEXDc"/>
    <property type="match status" value="1"/>
</dbReference>
<evidence type="ECO:0000259" key="7">
    <source>
        <dbReference type="PROSITE" id="PS51192"/>
    </source>
</evidence>
<keyword evidence="1" id="KW-0547">Nucleotide-binding</keyword>
<evidence type="ECO:0000259" key="8">
    <source>
        <dbReference type="PROSITE" id="PS51194"/>
    </source>
</evidence>
<evidence type="ECO:0000256" key="3">
    <source>
        <dbReference type="ARBA" id="ARBA00022806"/>
    </source>
</evidence>
<dbReference type="Pfam" id="PF00271">
    <property type="entry name" value="Helicase_C"/>
    <property type="match status" value="1"/>
</dbReference>
<reference evidence="10" key="1">
    <citation type="submission" date="2020-10" db="EMBL/GenBank/DDBJ databases">
        <authorList>
            <person name="Gilroy R."/>
        </authorList>
    </citation>
    <scope>NUCLEOTIDE SEQUENCE</scope>
    <source>
        <strain evidence="10">ChiGjej1B1-22543</strain>
    </source>
</reference>
<sequence>MQTFASLNLSDKMLKALESLGYVNPSPVQLRTIPAALRGESLLAQSETGSGKTHSYLIPIIENMSPAQALQAIVICPSRELSRQVYEFARQFCPFFEGLKVRLFTSEDEVSENREGLSEAPNLVIGTPGRLADLLYKEHPLDLTNVRTIVLDEADMLMELGYFDDVDRLLSVLPEKKQVLVYSATLHVGLTSKLEKSFGTKLIFDGEKQKTAKGVRHHFVDIRHMPKEAALVEFIKQKRPYLCLAFSSTKEGVSKAYAALKEANVECLLFSGDLTDRERKRAIKEIKANKYQVIVCSDLLARGIDIEDVTDVVSIDLPGDLSYYFHRAGRSGRFGKEGDSYVFYDQDAADRARALMAKGVKPDFLTLRKDGLKPDPVGLLPKKKLTSKKELPADEMREIKIAKARSRPKKVKPGYKKKTKRAIERVKGKYRRKAINIAISKSKSKKD</sequence>
<reference evidence="10" key="2">
    <citation type="journal article" date="2021" name="PeerJ">
        <title>Extensive microbial diversity within the chicken gut microbiome revealed by metagenomics and culture.</title>
        <authorList>
            <person name="Gilroy R."/>
            <person name="Ravi A."/>
            <person name="Getino M."/>
            <person name="Pursley I."/>
            <person name="Horton D.L."/>
            <person name="Alikhan N.F."/>
            <person name="Baker D."/>
            <person name="Gharbi K."/>
            <person name="Hall N."/>
            <person name="Watson M."/>
            <person name="Adriaenssens E.M."/>
            <person name="Foster-Nyarko E."/>
            <person name="Jarju S."/>
            <person name="Secka A."/>
            <person name="Antonio M."/>
            <person name="Oren A."/>
            <person name="Chaudhuri R.R."/>
            <person name="La Ragione R."/>
            <person name="Hildebrand F."/>
            <person name="Pallen M.J."/>
        </authorList>
    </citation>
    <scope>NUCLEOTIDE SEQUENCE</scope>
    <source>
        <strain evidence="10">ChiGjej1B1-22543</strain>
    </source>
</reference>
<dbReference type="GO" id="GO:0016787">
    <property type="term" value="F:hydrolase activity"/>
    <property type="evidence" value="ECO:0007669"/>
    <property type="project" value="UniProtKB-KW"/>
</dbReference>
<keyword evidence="2" id="KW-0378">Hydrolase</keyword>
<dbReference type="CDD" id="cd18787">
    <property type="entry name" value="SF2_C_DEAD"/>
    <property type="match status" value="1"/>
</dbReference>
<dbReference type="SMART" id="SM00490">
    <property type="entry name" value="HELICc"/>
    <property type="match status" value="1"/>
</dbReference>
<evidence type="ECO:0000313" key="10">
    <source>
        <dbReference type="EMBL" id="HIU45580.1"/>
    </source>
</evidence>
<evidence type="ECO:0000256" key="4">
    <source>
        <dbReference type="ARBA" id="ARBA00022840"/>
    </source>
</evidence>
<keyword evidence="4" id="KW-0067">ATP-binding</keyword>
<dbReference type="PROSITE" id="PS51195">
    <property type="entry name" value="Q_MOTIF"/>
    <property type="match status" value="1"/>
</dbReference>
<feature type="domain" description="Helicase C-terminal" evidence="8">
    <location>
        <begin position="227"/>
        <end position="380"/>
    </location>
</feature>
<dbReference type="InterPro" id="IPR011545">
    <property type="entry name" value="DEAD/DEAH_box_helicase_dom"/>
</dbReference>
<feature type="domain" description="Helicase ATP-binding" evidence="7">
    <location>
        <begin position="33"/>
        <end position="204"/>
    </location>
</feature>
<evidence type="ECO:0000256" key="2">
    <source>
        <dbReference type="ARBA" id="ARBA00022801"/>
    </source>
</evidence>
<dbReference type="SUPFAM" id="SSF52540">
    <property type="entry name" value="P-loop containing nucleoside triphosphate hydrolases"/>
    <property type="match status" value="1"/>
</dbReference>
<evidence type="ECO:0000313" key="11">
    <source>
        <dbReference type="Proteomes" id="UP000824070"/>
    </source>
</evidence>
<keyword evidence="3 10" id="KW-0347">Helicase</keyword>
<feature type="short sequence motif" description="Q motif" evidence="6">
    <location>
        <begin position="2"/>
        <end position="30"/>
    </location>
</feature>
<dbReference type="PROSITE" id="PS51194">
    <property type="entry name" value="HELICASE_CTER"/>
    <property type="match status" value="1"/>
</dbReference>
<dbReference type="PANTHER" id="PTHR47959:SF13">
    <property type="entry name" value="ATP-DEPENDENT RNA HELICASE RHLE"/>
    <property type="match status" value="1"/>
</dbReference>
<dbReference type="PROSITE" id="PS51192">
    <property type="entry name" value="HELICASE_ATP_BIND_1"/>
    <property type="match status" value="1"/>
</dbReference>
<organism evidence="10 11">
    <name type="scientific">Candidatus Alloenteromonas pullicola</name>
    <dbReference type="NCBI Taxonomy" id="2840784"/>
    <lineage>
        <taxon>Bacteria</taxon>
        <taxon>Bacillati</taxon>
        <taxon>Bacillota</taxon>
        <taxon>Bacillota incertae sedis</taxon>
        <taxon>Candidatus Alloenteromonas</taxon>
    </lineage>
</organism>
<dbReference type="GO" id="GO:0003724">
    <property type="term" value="F:RNA helicase activity"/>
    <property type="evidence" value="ECO:0007669"/>
    <property type="project" value="InterPro"/>
</dbReference>
<name>A0A9D1LPA7_9FIRM</name>